<dbReference type="KEGG" id="psuu:Psuf_006240"/>
<dbReference type="RefSeq" id="WP_232074511.1">
    <property type="nucleotide sequence ID" value="NZ_AP022871.1"/>
</dbReference>
<organism evidence="1 2">
    <name type="scientific">Phytohabitans suffuscus</name>
    <dbReference type="NCBI Taxonomy" id="624315"/>
    <lineage>
        <taxon>Bacteria</taxon>
        <taxon>Bacillati</taxon>
        <taxon>Actinomycetota</taxon>
        <taxon>Actinomycetes</taxon>
        <taxon>Micromonosporales</taxon>
        <taxon>Micromonosporaceae</taxon>
    </lineage>
</organism>
<dbReference type="EMBL" id="AP022871">
    <property type="protein sequence ID" value="BCB83311.1"/>
    <property type="molecule type" value="Genomic_DNA"/>
</dbReference>
<dbReference type="Proteomes" id="UP000503011">
    <property type="component" value="Chromosome"/>
</dbReference>
<name>A0A6F8YBH8_9ACTN</name>
<gene>
    <name evidence="1" type="ORF">Psuf_006240</name>
</gene>
<keyword evidence="2" id="KW-1185">Reference proteome</keyword>
<accession>A0A6F8YBH8</accession>
<dbReference type="AlphaFoldDB" id="A0A6F8YBH8"/>
<evidence type="ECO:0000313" key="1">
    <source>
        <dbReference type="EMBL" id="BCB83311.1"/>
    </source>
</evidence>
<sequence>MDPRSSFAVRSGLIEAGGDSVADITVEMFWYAGDSGRVAGSRSSSRIVSLIGYASAISGSA</sequence>
<proteinExistence type="predicted"/>
<reference evidence="1 2" key="1">
    <citation type="submission" date="2020-03" db="EMBL/GenBank/DDBJ databases">
        <title>Whole genome shotgun sequence of Phytohabitans suffuscus NBRC 105367.</title>
        <authorList>
            <person name="Komaki H."/>
            <person name="Tamura T."/>
        </authorList>
    </citation>
    <scope>NUCLEOTIDE SEQUENCE [LARGE SCALE GENOMIC DNA]</scope>
    <source>
        <strain evidence="1 2">NBRC 105367</strain>
    </source>
</reference>
<reference evidence="1 2" key="2">
    <citation type="submission" date="2020-03" db="EMBL/GenBank/DDBJ databases">
        <authorList>
            <person name="Ichikawa N."/>
            <person name="Kimura A."/>
            <person name="Kitahashi Y."/>
            <person name="Uohara A."/>
        </authorList>
    </citation>
    <scope>NUCLEOTIDE SEQUENCE [LARGE SCALE GENOMIC DNA]</scope>
    <source>
        <strain evidence="1 2">NBRC 105367</strain>
    </source>
</reference>
<evidence type="ECO:0000313" key="2">
    <source>
        <dbReference type="Proteomes" id="UP000503011"/>
    </source>
</evidence>
<protein>
    <submittedName>
        <fullName evidence="1">Uncharacterized protein</fullName>
    </submittedName>
</protein>